<dbReference type="GO" id="GO:0017119">
    <property type="term" value="C:Golgi transport complex"/>
    <property type="evidence" value="ECO:0007669"/>
    <property type="project" value="InterPro"/>
</dbReference>
<dbReference type="PANTHER" id="PTHR21506">
    <property type="entry name" value="COMPONENT OF OLIGOMERIC GOLGI COMPLEX 6"/>
    <property type="match status" value="1"/>
</dbReference>
<gene>
    <name evidence="3" type="ORF">A4U43_C02F22140</name>
</gene>
<keyword evidence="4" id="KW-1185">Reference proteome</keyword>
<feature type="chain" id="PRO_5024429832" description="Conserved Oligomeric Golgi complex subunit 6 C-terminal domain-containing protein" evidence="1">
    <location>
        <begin position="19"/>
        <end position="220"/>
    </location>
</feature>
<evidence type="ECO:0000313" key="4">
    <source>
        <dbReference type="Proteomes" id="UP000243459"/>
    </source>
</evidence>
<dbReference type="EMBL" id="CM007382">
    <property type="protein sequence ID" value="ONK78761.1"/>
    <property type="molecule type" value="Genomic_DNA"/>
</dbReference>
<evidence type="ECO:0000256" key="1">
    <source>
        <dbReference type="SAM" id="SignalP"/>
    </source>
</evidence>
<accession>A0A5P1FPY4</accession>
<feature type="domain" description="Conserved Oligomeric Golgi complex subunit 6 C-terminal" evidence="2">
    <location>
        <begin position="1"/>
        <end position="95"/>
    </location>
</feature>
<protein>
    <recommendedName>
        <fullName evidence="2">Conserved Oligomeric Golgi complex subunit 6 C-terminal domain-containing protein</fullName>
    </recommendedName>
</protein>
<dbReference type="GO" id="GO:0006891">
    <property type="term" value="P:intra-Golgi vesicle-mediated transport"/>
    <property type="evidence" value="ECO:0007669"/>
    <property type="project" value="InterPro"/>
</dbReference>
<dbReference type="PANTHER" id="PTHR21506:SF0">
    <property type="entry name" value="CONSERVED OLIGOMERIC GOLGI COMPLEX SUBUNIT 6"/>
    <property type="match status" value="1"/>
</dbReference>
<dbReference type="InterPro" id="IPR048369">
    <property type="entry name" value="COG6_C"/>
</dbReference>
<evidence type="ECO:0000259" key="2">
    <source>
        <dbReference type="Pfam" id="PF20653"/>
    </source>
</evidence>
<name>A0A5P1FPY4_ASPOF</name>
<dbReference type="Proteomes" id="UP000243459">
    <property type="component" value="Chromosome 2"/>
</dbReference>
<reference evidence="4" key="1">
    <citation type="journal article" date="2017" name="Nat. Commun.">
        <title>The asparagus genome sheds light on the origin and evolution of a young Y chromosome.</title>
        <authorList>
            <person name="Harkess A."/>
            <person name="Zhou J."/>
            <person name="Xu C."/>
            <person name="Bowers J.E."/>
            <person name="Van der Hulst R."/>
            <person name="Ayyampalayam S."/>
            <person name="Mercati F."/>
            <person name="Riccardi P."/>
            <person name="McKain M.R."/>
            <person name="Kakrana A."/>
            <person name="Tang H."/>
            <person name="Ray J."/>
            <person name="Groenendijk J."/>
            <person name="Arikit S."/>
            <person name="Mathioni S.M."/>
            <person name="Nakano M."/>
            <person name="Shan H."/>
            <person name="Telgmann-Rauber A."/>
            <person name="Kanno A."/>
            <person name="Yue Z."/>
            <person name="Chen H."/>
            <person name="Li W."/>
            <person name="Chen Y."/>
            <person name="Xu X."/>
            <person name="Zhang Y."/>
            <person name="Luo S."/>
            <person name="Chen H."/>
            <person name="Gao J."/>
            <person name="Mao Z."/>
            <person name="Pires J.C."/>
            <person name="Luo M."/>
            <person name="Kudrna D."/>
            <person name="Wing R.A."/>
            <person name="Meyers B.C."/>
            <person name="Yi K."/>
            <person name="Kong H."/>
            <person name="Lavrijsen P."/>
            <person name="Sunseri F."/>
            <person name="Falavigna A."/>
            <person name="Ye Y."/>
            <person name="Leebens-Mack J.H."/>
            <person name="Chen G."/>
        </authorList>
    </citation>
    <scope>NUCLEOTIDE SEQUENCE [LARGE SCALE GENOMIC DNA]</scope>
    <source>
        <strain evidence="4">cv. DH0086</strain>
    </source>
</reference>
<dbReference type="Gramene" id="ONK78761">
    <property type="protein sequence ID" value="ONK78761"/>
    <property type="gene ID" value="A4U43_C02F22140"/>
</dbReference>
<dbReference type="Pfam" id="PF20653">
    <property type="entry name" value="COG6_C"/>
    <property type="match status" value="1"/>
</dbReference>
<dbReference type="AlphaFoldDB" id="A0A5P1FPY4"/>
<proteinExistence type="predicted"/>
<dbReference type="InterPro" id="IPR010490">
    <property type="entry name" value="COG6"/>
</dbReference>
<feature type="signal peptide" evidence="1">
    <location>
        <begin position="1"/>
        <end position="18"/>
    </location>
</feature>
<sequence>MLGWLHQALAFERELVLALLSSDAVTDTRPTASRFSKSSESDSSKSEPDITFVLDRIFEGACRPFKVRVEQVLQSQPSLIVSFKLSNTLEFYSYTTRWEGKQPFAIIKWRSKRRQANDLMPVVVLCLDDMGNRMPKKLGFVNRIGFLTTDIDVKKNGVGNVVDDDGDKGKKMKGEIFYDLFGDLLRTEHYSMRAQVKPEQITLLEFVSVIGGLLNFISIY</sequence>
<keyword evidence="1" id="KW-0732">Signal</keyword>
<organism evidence="3 4">
    <name type="scientific">Asparagus officinalis</name>
    <name type="common">Garden asparagus</name>
    <dbReference type="NCBI Taxonomy" id="4686"/>
    <lineage>
        <taxon>Eukaryota</taxon>
        <taxon>Viridiplantae</taxon>
        <taxon>Streptophyta</taxon>
        <taxon>Embryophyta</taxon>
        <taxon>Tracheophyta</taxon>
        <taxon>Spermatophyta</taxon>
        <taxon>Magnoliopsida</taxon>
        <taxon>Liliopsida</taxon>
        <taxon>Asparagales</taxon>
        <taxon>Asparagaceae</taxon>
        <taxon>Asparagoideae</taxon>
        <taxon>Asparagus</taxon>
    </lineage>
</organism>
<evidence type="ECO:0000313" key="3">
    <source>
        <dbReference type="EMBL" id="ONK78761.1"/>
    </source>
</evidence>